<keyword evidence="4" id="KW-0032">Aminotransferase</keyword>
<dbReference type="OrthoDB" id="372018at2157"/>
<evidence type="ECO:0000256" key="2">
    <source>
        <dbReference type="ARBA" id="ARBA00007441"/>
    </source>
</evidence>
<keyword evidence="9" id="KW-1185">Reference proteome</keyword>
<evidence type="ECO:0000259" key="7">
    <source>
        <dbReference type="Pfam" id="PF00155"/>
    </source>
</evidence>
<sequence length="399" mass="43676">MLEHLFTETVQKTMGEEGYGAWRSISAPDAVSLSFGFPYPDSFPNEELLTAARDLFAEEGDVALQYTGGENAQSLAGIVAEQAARRGVDCDPEQVVLTNGATHAIDVVCRTFLEPDDGVFVEAPTFMGALRLFEGYGADVTGLPMDADGLDVSAMADELAARRDEGRPLPKLCYTIPTFHNPRGVTLPLDRRERLLELAAEYDFVVLEDDAYGELRYDGDPLPPLKALDETGRVVRVGTYSKTIAPGVRTGWVVADGDVAEQIDRMNAGGTNRFTQGVVARYCRDGHYDRTVAAVREAYERRRDVMLDRLESYMPPEAEWSDPDGGFFVWVTLPEGVDTSAMLTRAGEEGVVYLPGEHFYADGRGERSLRLSFSHASPEEIDDGIAALARAAEAAIESR</sequence>
<dbReference type="SUPFAM" id="SSF53383">
    <property type="entry name" value="PLP-dependent transferases"/>
    <property type="match status" value="1"/>
</dbReference>
<evidence type="ECO:0000256" key="1">
    <source>
        <dbReference type="ARBA" id="ARBA00001933"/>
    </source>
</evidence>
<keyword evidence="5" id="KW-0808">Transferase</keyword>
<gene>
    <name evidence="8" type="ORF">SAMN04487947_2378</name>
</gene>
<dbReference type="InterPro" id="IPR050859">
    <property type="entry name" value="Class-I_PLP-dep_aminotransf"/>
</dbReference>
<evidence type="ECO:0000313" key="8">
    <source>
        <dbReference type="EMBL" id="SFR57118.1"/>
    </source>
</evidence>
<dbReference type="GO" id="GO:0030170">
    <property type="term" value="F:pyridoxal phosphate binding"/>
    <property type="evidence" value="ECO:0007669"/>
    <property type="project" value="InterPro"/>
</dbReference>
<evidence type="ECO:0000256" key="6">
    <source>
        <dbReference type="ARBA" id="ARBA00022898"/>
    </source>
</evidence>
<dbReference type="EMBL" id="FOYT01000002">
    <property type="protein sequence ID" value="SFR57118.1"/>
    <property type="molecule type" value="Genomic_DNA"/>
</dbReference>
<dbReference type="InterPro" id="IPR015421">
    <property type="entry name" value="PyrdxlP-dep_Trfase_major"/>
</dbReference>
<dbReference type="Proteomes" id="UP000198531">
    <property type="component" value="Unassembled WGS sequence"/>
</dbReference>
<protein>
    <submittedName>
        <fullName evidence="8">2-aminoadipate transaminase</fullName>
    </submittedName>
</protein>
<dbReference type="PANTHER" id="PTHR42790:SF19">
    <property type="entry name" value="KYNURENINE_ALPHA-AMINOADIPATE AMINOTRANSFERASE, MITOCHONDRIAL"/>
    <property type="match status" value="1"/>
</dbReference>
<dbReference type="STRING" id="553469.SAMN04487947_2378"/>
<organism evidence="8 9">
    <name type="scientific">Halogeometricum rufum</name>
    <dbReference type="NCBI Taxonomy" id="553469"/>
    <lineage>
        <taxon>Archaea</taxon>
        <taxon>Methanobacteriati</taxon>
        <taxon>Methanobacteriota</taxon>
        <taxon>Stenosarchaea group</taxon>
        <taxon>Halobacteria</taxon>
        <taxon>Halobacteriales</taxon>
        <taxon>Haloferacaceae</taxon>
        <taxon>Halogeometricum</taxon>
    </lineage>
</organism>
<dbReference type="RefSeq" id="WP_089807865.1">
    <property type="nucleotide sequence ID" value="NZ_FOYT01000002.1"/>
</dbReference>
<dbReference type="GO" id="GO:1901605">
    <property type="term" value="P:alpha-amino acid metabolic process"/>
    <property type="evidence" value="ECO:0007669"/>
    <property type="project" value="TreeGrafter"/>
</dbReference>
<evidence type="ECO:0000313" key="9">
    <source>
        <dbReference type="Proteomes" id="UP000198531"/>
    </source>
</evidence>
<dbReference type="Gene3D" id="3.40.640.10">
    <property type="entry name" value="Type I PLP-dependent aspartate aminotransferase-like (Major domain)"/>
    <property type="match status" value="1"/>
</dbReference>
<proteinExistence type="inferred from homology"/>
<comment type="cofactor">
    <cofactor evidence="1">
        <name>pyridoxal 5'-phosphate</name>
        <dbReference type="ChEBI" id="CHEBI:597326"/>
    </cofactor>
</comment>
<dbReference type="InterPro" id="IPR004839">
    <property type="entry name" value="Aminotransferase_I/II_large"/>
</dbReference>
<name>A0A1I6HRX7_9EURY</name>
<dbReference type="FunFam" id="3.40.640.10:FF:000053">
    <property type="entry name" value="Aminotransferase, class I"/>
    <property type="match status" value="1"/>
</dbReference>
<dbReference type="AlphaFoldDB" id="A0A1I6HRX7"/>
<evidence type="ECO:0000256" key="4">
    <source>
        <dbReference type="ARBA" id="ARBA00022576"/>
    </source>
</evidence>
<dbReference type="Gene3D" id="3.90.1150.10">
    <property type="entry name" value="Aspartate Aminotransferase, domain 1"/>
    <property type="match status" value="1"/>
</dbReference>
<accession>A0A1I6HRX7</accession>
<dbReference type="InterPro" id="IPR015422">
    <property type="entry name" value="PyrdxlP-dep_Trfase_small"/>
</dbReference>
<dbReference type="GO" id="GO:0008483">
    <property type="term" value="F:transaminase activity"/>
    <property type="evidence" value="ECO:0007669"/>
    <property type="project" value="UniProtKB-KW"/>
</dbReference>
<evidence type="ECO:0000256" key="3">
    <source>
        <dbReference type="ARBA" id="ARBA00011738"/>
    </source>
</evidence>
<dbReference type="Pfam" id="PF00155">
    <property type="entry name" value="Aminotran_1_2"/>
    <property type="match status" value="1"/>
</dbReference>
<dbReference type="CDD" id="cd00609">
    <property type="entry name" value="AAT_like"/>
    <property type="match status" value="1"/>
</dbReference>
<reference evidence="9" key="1">
    <citation type="submission" date="2016-10" db="EMBL/GenBank/DDBJ databases">
        <authorList>
            <person name="Varghese N."/>
            <person name="Submissions S."/>
        </authorList>
    </citation>
    <scope>NUCLEOTIDE SEQUENCE [LARGE SCALE GENOMIC DNA]</scope>
    <source>
        <strain evidence="9">CGMCC 1.7736</strain>
    </source>
</reference>
<dbReference type="PANTHER" id="PTHR42790">
    <property type="entry name" value="AMINOTRANSFERASE"/>
    <property type="match status" value="1"/>
</dbReference>
<feature type="domain" description="Aminotransferase class I/classII large" evidence="7">
    <location>
        <begin position="44"/>
        <end position="388"/>
    </location>
</feature>
<evidence type="ECO:0000256" key="5">
    <source>
        <dbReference type="ARBA" id="ARBA00022679"/>
    </source>
</evidence>
<comment type="subunit">
    <text evidence="3">Homodimer.</text>
</comment>
<comment type="similarity">
    <text evidence="2">Belongs to the class-I pyridoxal-phosphate-dependent aminotransferase family.</text>
</comment>
<dbReference type="InterPro" id="IPR015424">
    <property type="entry name" value="PyrdxlP-dep_Trfase"/>
</dbReference>
<keyword evidence="6" id="KW-0663">Pyridoxal phosphate</keyword>